<dbReference type="PANTHER" id="PTHR10219:SF25">
    <property type="entry name" value="PLECKSTRIN HOMOLOGY DOMAIN-CONTAINING FAMILY A MEMBER 8"/>
    <property type="match status" value="1"/>
</dbReference>
<keyword evidence="1" id="KW-0813">Transport</keyword>
<dbReference type="PANTHER" id="PTHR10219">
    <property type="entry name" value="GLYCOLIPID TRANSFER PROTEIN-RELATED"/>
    <property type="match status" value="1"/>
</dbReference>
<evidence type="ECO:0000256" key="1">
    <source>
        <dbReference type="ARBA" id="ARBA00022448"/>
    </source>
</evidence>
<dbReference type="Pfam" id="PF08718">
    <property type="entry name" value="GLTP"/>
    <property type="match status" value="1"/>
</dbReference>
<sequence length="217" mass="23637">MSSSQIPAGKTWFDTLKVHFSDVPIGADQGISTSEFIDASEATTTLFDLLGSVAFTPVKNDMLGNVGKVRDRLKAAPAESTTLQSLVKAELASKSHKATEGLLWLVRGLDFTAQALRADITANEGISVTEQKPKKELADGFRTSYKNTLAPHHSFLVKPVFSAAMSATPYRKDFYAKVAGEGTSPEVVKEQLEKWVSALEERVSILKTFLASKEAKW</sequence>
<dbReference type="InterPro" id="IPR036497">
    <property type="entry name" value="GLTP_sf"/>
</dbReference>
<reference evidence="3 4" key="1">
    <citation type="submission" date="2015-01" db="EMBL/GenBank/DDBJ databases">
        <title>The Genome Sequence of Exophiala mesophila CBS40295.</title>
        <authorList>
            <consortium name="The Broad Institute Genomics Platform"/>
            <person name="Cuomo C."/>
            <person name="de Hoog S."/>
            <person name="Gorbushina A."/>
            <person name="Stielow B."/>
            <person name="Teixiera M."/>
            <person name="Abouelleil A."/>
            <person name="Chapman S.B."/>
            <person name="Priest M."/>
            <person name="Young S.K."/>
            <person name="Wortman J."/>
            <person name="Nusbaum C."/>
            <person name="Birren B."/>
        </authorList>
    </citation>
    <scope>NUCLEOTIDE SEQUENCE [LARGE SCALE GENOMIC DNA]</scope>
    <source>
        <strain evidence="3 4">CBS 40295</strain>
    </source>
</reference>
<dbReference type="GeneID" id="27319061"/>
<dbReference type="AlphaFoldDB" id="A0A0D1X6L3"/>
<dbReference type="GO" id="GO:0005829">
    <property type="term" value="C:cytosol"/>
    <property type="evidence" value="ECO:0007669"/>
    <property type="project" value="TreeGrafter"/>
</dbReference>
<accession>A0A0D1X6L3</accession>
<dbReference type="Proteomes" id="UP000054302">
    <property type="component" value="Unassembled WGS sequence"/>
</dbReference>
<dbReference type="OMA" id="EMHGAEW"/>
<dbReference type="Gene3D" id="1.10.3520.10">
    <property type="entry name" value="Glycolipid transfer protein"/>
    <property type="match status" value="1"/>
</dbReference>
<organism evidence="3 4">
    <name type="scientific">Exophiala mesophila</name>
    <name type="common">Black yeast-like fungus</name>
    <dbReference type="NCBI Taxonomy" id="212818"/>
    <lineage>
        <taxon>Eukaryota</taxon>
        <taxon>Fungi</taxon>
        <taxon>Dikarya</taxon>
        <taxon>Ascomycota</taxon>
        <taxon>Pezizomycotina</taxon>
        <taxon>Eurotiomycetes</taxon>
        <taxon>Chaetothyriomycetidae</taxon>
        <taxon>Chaetothyriales</taxon>
        <taxon>Herpotrichiellaceae</taxon>
        <taxon>Exophiala</taxon>
    </lineage>
</organism>
<dbReference type="VEuPathDB" id="FungiDB:PV10_01216"/>
<dbReference type="EMBL" id="KN847520">
    <property type="protein sequence ID" value="KIV97465.1"/>
    <property type="molecule type" value="Genomic_DNA"/>
</dbReference>
<dbReference type="HOGENOM" id="CLU_079400_0_0_1"/>
<proteinExistence type="predicted"/>
<dbReference type="STRING" id="212818.A0A0D1X6L3"/>
<evidence type="ECO:0000313" key="4">
    <source>
        <dbReference type="Proteomes" id="UP000054302"/>
    </source>
</evidence>
<dbReference type="RefSeq" id="XP_016229039.1">
    <property type="nucleotide sequence ID" value="XM_016365390.1"/>
</dbReference>
<evidence type="ECO:0000313" key="3">
    <source>
        <dbReference type="EMBL" id="KIV97465.1"/>
    </source>
</evidence>
<dbReference type="FunFam" id="1.10.3520.10:FF:000001">
    <property type="entry name" value="Pleckstrin domain-containing family A member 8"/>
    <property type="match status" value="1"/>
</dbReference>
<name>A0A0D1X6L3_EXOME</name>
<evidence type="ECO:0000259" key="2">
    <source>
        <dbReference type="Pfam" id="PF08718"/>
    </source>
</evidence>
<dbReference type="SUPFAM" id="SSF110004">
    <property type="entry name" value="Glycolipid transfer protein, GLTP"/>
    <property type="match status" value="1"/>
</dbReference>
<gene>
    <name evidence="3" type="ORF">PV10_01216</name>
</gene>
<dbReference type="GO" id="GO:0016020">
    <property type="term" value="C:membrane"/>
    <property type="evidence" value="ECO:0007669"/>
    <property type="project" value="TreeGrafter"/>
</dbReference>
<protein>
    <recommendedName>
        <fullName evidence="2">Glycolipid transfer protein domain-containing protein</fullName>
    </recommendedName>
</protein>
<feature type="domain" description="Glycolipid transfer protein" evidence="2">
    <location>
        <begin position="31"/>
        <end position="179"/>
    </location>
</feature>
<dbReference type="GO" id="GO:1902387">
    <property type="term" value="F:ceramide 1-phosphate binding"/>
    <property type="evidence" value="ECO:0007669"/>
    <property type="project" value="TreeGrafter"/>
</dbReference>
<keyword evidence="4" id="KW-1185">Reference proteome</keyword>
<dbReference type="OrthoDB" id="205255at2759"/>
<dbReference type="InterPro" id="IPR014830">
    <property type="entry name" value="Glycolipid_transfer_prot_dom"/>
</dbReference>
<dbReference type="GO" id="GO:1902388">
    <property type="term" value="F:ceramide 1-phosphate transfer activity"/>
    <property type="evidence" value="ECO:0007669"/>
    <property type="project" value="TreeGrafter"/>
</dbReference>